<feature type="domain" description="Glycoside hydrolase family 19 catalytic" evidence="4">
    <location>
        <begin position="277"/>
        <end position="388"/>
    </location>
</feature>
<dbReference type="EMBL" id="JALLAZ020000719">
    <property type="protein sequence ID" value="KAL3788652.1"/>
    <property type="molecule type" value="Genomic_DNA"/>
</dbReference>
<proteinExistence type="predicted"/>
<dbReference type="InterPro" id="IPR000726">
    <property type="entry name" value="Glyco_hydro_19_cat"/>
</dbReference>
<keyword evidence="1" id="KW-0611">Plant defense</keyword>
<feature type="signal peptide" evidence="3">
    <location>
        <begin position="1"/>
        <end position="32"/>
    </location>
</feature>
<dbReference type="SUPFAM" id="SSF53955">
    <property type="entry name" value="Lysozyme-like"/>
    <property type="match status" value="1"/>
</dbReference>
<dbReference type="AlphaFoldDB" id="A0ABD3PKV4"/>
<dbReference type="Gene3D" id="1.10.530.10">
    <property type="match status" value="1"/>
</dbReference>
<dbReference type="CDD" id="cd00325">
    <property type="entry name" value="chitinase_GH19"/>
    <property type="match status" value="1"/>
</dbReference>
<dbReference type="PANTHER" id="PTHR22595:SF79">
    <property type="entry name" value="CHITINASE 12"/>
    <property type="match status" value="1"/>
</dbReference>
<evidence type="ECO:0000313" key="5">
    <source>
        <dbReference type="EMBL" id="KAL3788652.1"/>
    </source>
</evidence>
<organism evidence="5 6">
    <name type="scientific">Stephanodiscus triporus</name>
    <dbReference type="NCBI Taxonomy" id="2934178"/>
    <lineage>
        <taxon>Eukaryota</taxon>
        <taxon>Sar</taxon>
        <taxon>Stramenopiles</taxon>
        <taxon>Ochrophyta</taxon>
        <taxon>Bacillariophyta</taxon>
        <taxon>Coscinodiscophyceae</taxon>
        <taxon>Thalassiosirophycidae</taxon>
        <taxon>Stephanodiscales</taxon>
        <taxon>Stephanodiscaceae</taxon>
        <taxon>Stephanodiscus</taxon>
    </lineage>
</organism>
<evidence type="ECO:0000259" key="4">
    <source>
        <dbReference type="Pfam" id="PF00182"/>
    </source>
</evidence>
<dbReference type="InterPro" id="IPR023346">
    <property type="entry name" value="Lysozyme-like_dom_sf"/>
</dbReference>
<keyword evidence="6" id="KW-1185">Reference proteome</keyword>
<evidence type="ECO:0000256" key="2">
    <source>
        <dbReference type="ARBA" id="ARBA00023157"/>
    </source>
</evidence>
<accession>A0ABD3PKV4</accession>
<keyword evidence="2" id="KW-1015">Disulfide bond</keyword>
<sequence length="497" mass="52561">MDVKSSLPIPLPRLTSSALLLLLLQFPSPLLAQTGGNLSNCKGGCGSGESCLGNPFTQPVTDDDCDGCAGGKYYWPCNFETLCYCGPSDAGAPRVPPAPKSNLAPNDAIVVDVCSSVLTEDAFVAATGIGKGGTTTTNGDDGPYTYRGLCDAISAYNLLHDEKFAGMGDETTIRAELAAFLANAAVDTRDFTVSREGMHCVDPIVGGDGEVYCKPCREENYDRTAGTCSAAYVNDDAGGGDGRYREYCDSTRQPPQGCACDAEDGVAQADVNVVPYAGYVAASGMYFARGAILNSWNYDYYGAGQALVGDGAYLCEDPDLASTDPRYAWGVGIYKWMEKMEFGTTGPTAHEQAVRGNFGGTVMVLYGELECPSGEWTSADHAIMVRERVARVCTAGAALGAYLEMDACDDSADECLTCDGLKDIFVGCQSDGTCPDCPTWADHVIFVSDAPSVTPVRIQPPEDWGNWNQGSRSDARSADASSWLALSLALPLAIWHS</sequence>
<evidence type="ECO:0000313" key="6">
    <source>
        <dbReference type="Proteomes" id="UP001530315"/>
    </source>
</evidence>
<evidence type="ECO:0000256" key="3">
    <source>
        <dbReference type="SAM" id="SignalP"/>
    </source>
</evidence>
<keyword evidence="3" id="KW-0732">Signal</keyword>
<dbReference type="Proteomes" id="UP001530315">
    <property type="component" value="Unassembled WGS sequence"/>
</dbReference>
<reference evidence="5 6" key="1">
    <citation type="submission" date="2024-10" db="EMBL/GenBank/DDBJ databases">
        <title>Updated reference genomes for cyclostephanoid diatoms.</title>
        <authorList>
            <person name="Roberts W.R."/>
            <person name="Alverson A.J."/>
        </authorList>
    </citation>
    <scope>NUCLEOTIDE SEQUENCE [LARGE SCALE GENOMIC DNA]</scope>
    <source>
        <strain evidence="5 6">AJA276-08</strain>
    </source>
</reference>
<protein>
    <recommendedName>
        <fullName evidence="4">Glycoside hydrolase family 19 catalytic domain-containing protein</fullName>
    </recommendedName>
</protein>
<comment type="caution">
    <text evidence="5">The sequence shown here is derived from an EMBL/GenBank/DDBJ whole genome shotgun (WGS) entry which is preliminary data.</text>
</comment>
<evidence type="ECO:0000256" key="1">
    <source>
        <dbReference type="ARBA" id="ARBA00022821"/>
    </source>
</evidence>
<dbReference type="PANTHER" id="PTHR22595">
    <property type="entry name" value="CHITINASE-RELATED"/>
    <property type="match status" value="1"/>
</dbReference>
<dbReference type="GO" id="GO:0006952">
    <property type="term" value="P:defense response"/>
    <property type="evidence" value="ECO:0007669"/>
    <property type="project" value="UniProtKB-KW"/>
</dbReference>
<name>A0ABD3PKV4_9STRA</name>
<gene>
    <name evidence="5" type="ORF">ACHAW5_008009</name>
</gene>
<feature type="chain" id="PRO_5044879301" description="Glycoside hydrolase family 19 catalytic domain-containing protein" evidence="3">
    <location>
        <begin position="33"/>
        <end position="497"/>
    </location>
</feature>
<dbReference type="Pfam" id="PF00182">
    <property type="entry name" value="Glyco_hydro_19"/>
    <property type="match status" value="1"/>
</dbReference>